<dbReference type="Pfam" id="PF00561">
    <property type="entry name" value="Abhydrolase_1"/>
    <property type="match status" value="1"/>
</dbReference>
<dbReference type="InterPro" id="IPR029058">
    <property type="entry name" value="AB_hydrolase_fold"/>
</dbReference>
<accession>A0A3E2H7Q7</accession>
<reference evidence="2 3" key="1">
    <citation type="submission" date="2018-05" db="EMBL/GenBank/DDBJ databases">
        <title>Draft genome sequence of Scytalidium lignicola DSM 105466, a ubiquitous saprotrophic fungus.</title>
        <authorList>
            <person name="Buettner E."/>
            <person name="Gebauer A.M."/>
            <person name="Hofrichter M."/>
            <person name="Liers C."/>
            <person name="Kellner H."/>
        </authorList>
    </citation>
    <scope>NUCLEOTIDE SEQUENCE [LARGE SCALE GENOMIC DNA]</scope>
    <source>
        <strain evidence="2 3">DSM 105466</strain>
    </source>
</reference>
<proteinExistence type="predicted"/>
<dbReference type="PANTHER" id="PTHR43798">
    <property type="entry name" value="MONOACYLGLYCEROL LIPASE"/>
    <property type="match status" value="1"/>
</dbReference>
<dbReference type="PRINTS" id="PR00412">
    <property type="entry name" value="EPOXHYDRLASE"/>
</dbReference>
<comment type="caution">
    <text evidence="2">The sequence shown here is derived from an EMBL/GenBank/DDBJ whole genome shotgun (WGS) entry which is preliminary data.</text>
</comment>
<dbReference type="GO" id="GO:0016020">
    <property type="term" value="C:membrane"/>
    <property type="evidence" value="ECO:0007669"/>
    <property type="project" value="TreeGrafter"/>
</dbReference>
<dbReference type="PANTHER" id="PTHR43798:SF33">
    <property type="entry name" value="HYDROLASE, PUTATIVE (AFU_ORTHOLOGUE AFUA_2G14860)-RELATED"/>
    <property type="match status" value="1"/>
</dbReference>
<name>A0A3E2H7Q7_SCYLI</name>
<organism evidence="2 3">
    <name type="scientific">Scytalidium lignicola</name>
    <name type="common">Hyphomycete</name>
    <dbReference type="NCBI Taxonomy" id="5539"/>
    <lineage>
        <taxon>Eukaryota</taxon>
        <taxon>Fungi</taxon>
        <taxon>Dikarya</taxon>
        <taxon>Ascomycota</taxon>
        <taxon>Pezizomycotina</taxon>
        <taxon>Leotiomycetes</taxon>
        <taxon>Leotiomycetes incertae sedis</taxon>
        <taxon>Scytalidium</taxon>
    </lineage>
</organism>
<feature type="non-terminal residue" evidence="2">
    <location>
        <position position="297"/>
    </location>
</feature>
<dbReference type="Gene3D" id="3.40.50.1820">
    <property type="entry name" value="alpha/beta hydrolase"/>
    <property type="match status" value="1"/>
</dbReference>
<dbReference type="GO" id="GO:0047372">
    <property type="term" value="F:monoacylglycerol lipase activity"/>
    <property type="evidence" value="ECO:0007669"/>
    <property type="project" value="TreeGrafter"/>
</dbReference>
<feature type="non-terminal residue" evidence="2">
    <location>
        <position position="1"/>
    </location>
</feature>
<gene>
    <name evidence="2" type="ORF">B7463_g7011</name>
</gene>
<evidence type="ECO:0000313" key="2">
    <source>
        <dbReference type="EMBL" id="RFU29337.1"/>
    </source>
</evidence>
<keyword evidence="3" id="KW-1185">Reference proteome</keyword>
<dbReference type="OMA" id="KGCWDPV"/>
<dbReference type="STRING" id="5539.A0A3E2H7Q7"/>
<dbReference type="AlphaFoldDB" id="A0A3E2H7Q7"/>
<dbReference type="InterPro" id="IPR000639">
    <property type="entry name" value="Epox_hydrolase-like"/>
</dbReference>
<sequence length="297" mass="32384">MAAKTTINVPHLGGTKVGYALSGDKYDASKPTCLLINSICTTVSLYRDQFNNKKLTDTMNLLAIEPLGHGATSTSAENYNYWDTAIIALELMDALGIEKAYALGTSQGGWIVTRIALIAPERIQGLIILGSSMDYESSDSRSKGCWDPMPILSPIVHGLTSASPTPDFVVDDVLCGMVSTLGFGAVVEETVKFWTGTCKEVYRGDEGRTKLRMTLINLLSRDGLQLRLSDVKCPVHWLHGSDDPVFSAKTIPHEHIKLFTASKDTKVTILQGGSHYLNATNPNEVNEAVVQMVEKYK</sequence>
<dbReference type="GO" id="GO:0046464">
    <property type="term" value="P:acylglycerol catabolic process"/>
    <property type="evidence" value="ECO:0007669"/>
    <property type="project" value="TreeGrafter"/>
</dbReference>
<dbReference type="InterPro" id="IPR050266">
    <property type="entry name" value="AB_hydrolase_sf"/>
</dbReference>
<dbReference type="InterPro" id="IPR000073">
    <property type="entry name" value="AB_hydrolase_1"/>
</dbReference>
<dbReference type="OrthoDB" id="19657at2759"/>
<evidence type="ECO:0000259" key="1">
    <source>
        <dbReference type="Pfam" id="PF00561"/>
    </source>
</evidence>
<dbReference type="EMBL" id="NCSJ02000132">
    <property type="protein sequence ID" value="RFU29337.1"/>
    <property type="molecule type" value="Genomic_DNA"/>
</dbReference>
<dbReference type="SUPFAM" id="SSF53474">
    <property type="entry name" value="alpha/beta-Hydrolases"/>
    <property type="match status" value="1"/>
</dbReference>
<evidence type="ECO:0000313" key="3">
    <source>
        <dbReference type="Proteomes" id="UP000258309"/>
    </source>
</evidence>
<feature type="domain" description="AB hydrolase-1" evidence="1">
    <location>
        <begin position="36"/>
        <end position="133"/>
    </location>
</feature>
<dbReference type="Proteomes" id="UP000258309">
    <property type="component" value="Unassembled WGS sequence"/>
</dbReference>
<protein>
    <recommendedName>
        <fullName evidence="1">AB hydrolase-1 domain-containing protein</fullName>
    </recommendedName>
</protein>